<sequence>MFCQWLFLSVKGWHPSTVASEAKRNSPSGSDCRNYLRVRRPPNTRKNGQEAWQTGQNRSSNLATMMAPTTPVKRTTPKALDNLSTNNMPTSTKSTNTMGGTTQNALAVVSKNK</sequence>
<organism evidence="2 3">
    <name type="scientific">Datura stramonium</name>
    <name type="common">Jimsonweed</name>
    <name type="synonym">Common thornapple</name>
    <dbReference type="NCBI Taxonomy" id="4076"/>
    <lineage>
        <taxon>Eukaryota</taxon>
        <taxon>Viridiplantae</taxon>
        <taxon>Streptophyta</taxon>
        <taxon>Embryophyta</taxon>
        <taxon>Tracheophyta</taxon>
        <taxon>Spermatophyta</taxon>
        <taxon>Magnoliopsida</taxon>
        <taxon>eudicotyledons</taxon>
        <taxon>Gunneridae</taxon>
        <taxon>Pentapetalae</taxon>
        <taxon>asterids</taxon>
        <taxon>lamiids</taxon>
        <taxon>Solanales</taxon>
        <taxon>Solanaceae</taxon>
        <taxon>Solanoideae</taxon>
        <taxon>Datureae</taxon>
        <taxon>Datura</taxon>
    </lineage>
</organism>
<comment type="caution">
    <text evidence="2">The sequence shown here is derived from an EMBL/GenBank/DDBJ whole genome shotgun (WGS) entry which is preliminary data.</text>
</comment>
<gene>
    <name evidence="2" type="ORF">HAX54_044468</name>
</gene>
<name>A0ABS8SP83_DATST</name>
<evidence type="ECO:0000256" key="1">
    <source>
        <dbReference type="SAM" id="MobiDB-lite"/>
    </source>
</evidence>
<keyword evidence="3" id="KW-1185">Reference proteome</keyword>
<dbReference type="Proteomes" id="UP000823775">
    <property type="component" value="Unassembled WGS sequence"/>
</dbReference>
<evidence type="ECO:0000313" key="2">
    <source>
        <dbReference type="EMBL" id="MCD7460811.1"/>
    </source>
</evidence>
<feature type="region of interest" description="Disordered" evidence="1">
    <location>
        <begin position="17"/>
        <end position="103"/>
    </location>
</feature>
<evidence type="ECO:0008006" key="4">
    <source>
        <dbReference type="Google" id="ProtNLM"/>
    </source>
</evidence>
<feature type="compositionally biased region" description="Polar residues" evidence="1">
    <location>
        <begin position="82"/>
        <end position="103"/>
    </location>
</feature>
<feature type="compositionally biased region" description="Polar residues" evidence="1">
    <location>
        <begin position="44"/>
        <end position="63"/>
    </location>
</feature>
<dbReference type="EMBL" id="JACEIK010000678">
    <property type="protein sequence ID" value="MCD7460811.1"/>
    <property type="molecule type" value="Genomic_DNA"/>
</dbReference>
<protein>
    <recommendedName>
        <fullName evidence="4">Secreted protein</fullName>
    </recommendedName>
</protein>
<accession>A0ABS8SP83</accession>
<proteinExistence type="predicted"/>
<evidence type="ECO:0000313" key="3">
    <source>
        <dbReference type="Proteomes" id="UP000823775"/>
    </source>
</evidence>
<reference evidence="2 3" key="1">
    <citation type="journal article" date="2021" name="BMC Genomics">
        <title>Datura genome reveals duplications of psychoactive alkaloid biosynthetic genes and high mutation rate following tissue culture.</title>
        <authorList>
            <person name="Rajewski A."/>
            <person name="Carter-House D."/>
            <person name="Stajich J."/>
            <person name="Litt A."/>
        </authorList>
    </citation>
    <scope>NUCLEOTIDE SEQUENCE [LARGE SCALE GENOMIC DNA]</scope>
    <source>
        <strain evidence="2">AR-01</strain>
    </source>
</reference>